<keyword evidence="5" id="KW-0378">Hydrolase</keyword>
<evidence type="ECO:0000313" key="6">
    <source>
        <dbReference type="Proteomes" id="UP001210261"/>
    </source>
</evidence>
<organism evidence="5 6">
    <name type="scientific">Helicobacter ibis</name>
    <dbReference type="NCBI Taxonomy" id="2962633"/>
    <lineage>
        <taxon>Bacteria</taxon>
        <taxon>Pseudomonadati</taxon>
        <taxon>Campylobacterota</taxon>
        <taxon>Epsilonproteobacteria</taxon>
        <taxon>Campylobacterales</taxon>
        <taxon>Helicobacteraceae</taxon>
        <taxon>Helicobacter</taxon>
    </lineage>
</organism>
<dbReference type="RefSeq" id="WP_271020406.1">
    <property type="nucleotide sequence ID" value="NZ_JAQHXR010000001.1"/>
</dbReference>
<dbReference type="InterPro" id="IPR000055">
    <property type="entry name" value="Restrct_endonuc_typeI_TRD"/>
</dbReference>
<comment type="similarity">
    <text evidence="1">Belongs to the type-I restriction system S methylase family.</text>
</comment>
<name>A0ABT4VBQ2_9HELI</name>
<proteinExistence type="inferred from homology"/>
<protein>
    <submittedName>
        <fullName evidence="5">Restriction endonuclease subunit S</fullName>
        <ecNumber evidence="5">3.1.21.-</ecNumber>
    </submittedName>
</protein>
<comment type="caution">
    <text evidence="5">The sequence shown here is derived from an EMBL/GenBank/DDBJ whole genome shotgun (WGS) entry which is preliminary data.</text>
</comment>
<keyword evidence="6" id="KW-1185">Reference proteome</keyword>
<evidence type="ECO:0000256" key="1">
    <source>
        <dbReference type="ARBA" id="ARBA00010923"/>
    </source>
</evidence>
<keyword evidence="5" id="KW-0255">Endonuclease</keyword>
<dbReference type="InterPro" id="IPR044946">
    <property type="entry name" value="Restrct_endonuc_typeI_TRD_sf"/>
</dbReference>
<evidence type="ECO:0000256" key="2">
    <source>
        <dbReference type="ARBA" id="ARBA00022747"/>
    </source>
</evidence>
<dbReference type="Gene3D" id="3.90.220.20">
    <property type="entry name" value="DNA methylase specificity domains"/>
    <property type="match status" value="1"/>
</dbReference>
<reference evidence="5 6" key="1">
    <citation type="submission" date="2023-01" db="EMBL/GenBank/DDBJ databases">
        <title>Description of Helicobacter ibis sp. nov. isolated from faecal droppings of black-faced ibis (Theristicus melanopis).</title>
        <authorList>
            <person name="Lopez-Cantillo M."/>
            <person name="Vidal-Veuthey B."/>
            <person name="Mella A."/>
            <person name="De La Haba R."/>
            <person name="Collado L."/>
        </authorList>
    </citation>
    <scope>NUCLEOTIDE SEQUENCE [LARGE SCALE GENOMIC DNA]</scope>
    <source>
        <strain evidence="5 6">A82</strain>
    </source>
</reference>
<gene>
    <name evidence="5" type="ORF">PF021_00345</name>
</gene>
<evidence type="ECO:0000256" key="3">
    <source>
        <dbReference type="ARBA" id="ARBA00023125"/>
    </source>
</evidence>
<sequence>MDNLPSLEQNSLKTYSLNDTQNFSLSIGKRVLDSELDINGAIPVFSVNVKKAFGFINKEILQDYSNDCVLWGIDGDFMVGFMPKGKKFYPTDHCGILSVNEAVLNTKIVSFALEQEGEKREFSRTLRASIDRIRDLKITLPPLEIQNTIAKEVQILEDKIQSFKSLLPLLEKSKSKILGQPLKSS</sequence>
<keyword evidence="5" id="KW-0540">Nuclease</keyword>
<evidence type="ECO:0000259" key="4">
    <source>
        <dbReference type="Pfam" id="PF01420"/>
    </source>
</evidence>
<evidence type="ECO:0000313" key="5">
    <source>
        <dbReference type="EMBL" id="MDA3968124.1"/>
    </source>
</evidence>
<dbReference type="SUPFAM" id="SSF116734">
    <property type="entry name" value="DNA methylase specificity domain"/>
    <property type="match status" value="1"/>
</dbReference>
<dbReference type="GO" id="GO:0004519">
    <property type="term" value="F:endonuclease activity"/>
    <property type="evidence" value="ECO:0007669"/>
    <property type="project" value="UniProtKB-KW"/>
</dbReference>
<dbReference type="EC" id="3.1.21.-" evidence="5"/>
<accession>A0ABT4VBQ2</accession>
<keyword evidence="3" id="KW-0238">DNA-binding</keyword>
<feature type="domain" description="Type I restriction modification DNA specificity" evidence="4">
    <location>
        <begin position="27"/>
        <end position="162"/>
    </location>
</feature>
<dbReference type="Proteomes" id="UP001210261">
    <property type="component" value="Unassembled WGS sequence"/>
</dbReference>
<dbReference type="EMBL" id="JAQHXR010000001">
    <property type="protein sequence ID" value="MDA3968124.1"/>
    <property type="molecule type" value="Genomic_DNA"/>
</dbReference>
<dbReference type="Pfam" id="PF01420">
    <property type="entry name" value="Methylase_S"/>
    <property type="match status" value="1"/>
</dbReference>
<dbReference type="GO" id="GO:0016787">
    <property type="term" value="F:hydrolase activity"/>
    <property type="evidence" value="ECO:0007669"/>
    <property type="project" value="UniProtKB-KW"/>
</dbReference>
<keyword evidence="2" id="KW-0680">Restriction system</keyword>